<dbReference type="EMBL" id="CP081201">
    <property type="protein sequence ID" value="UXZ98352.1"/>
    <property type="molecule type" value="Genomic_DNA"/>
</dbReference>
<evidence type="ECO:0000313" key="1">
    <source>
        <dbReference type="EMBL" id="UXZ98352.1"/>
    </source>
</evidence>
<dbReference type="Proteomes" id="UP001063228">
    <property type="component" value="Chromosome"/>
</dbReference>
<proteinExistence type="predicted"/>
<dbReference type="RefSeq" id="WP_263271436.1">
    <property type="nucleotide sequence ID" value="NZ_CP081201.1"/>
</dbReference>
<accession>A0ABY6FK84</accession>
<evidence type="ECO:0008006" key="3">
    <source>
        <dbReference type="Google" id="ProtNLM"/>
    </source>
</evidence>
<keyword evidence="2" id="KW-1185">Reference proteome</keyword>
<organism evidence="1 2">
    <name type="scientific">Pseudomonas phytophila</name>
    <dbReference type="NCBI Taxonomy" id="2867264"/>
    <lineage>
        <taxon>Bacteria</taxon>
        <taxon>Pseudomonadati</taxon>
        <taxon>Pseudomonadota</taxon>
        <taxon>Gammaproteobacteria</taxon>
        <taxon>Pseudomonadales</taxon>
        <taxon>Pseudomonadaceae</taxon>
        <taxon>Pseudomonas</taxon>
    </lineage>
</organism>
<reference evidence="1" key="1">
    <citation type="submission" date="2021-08" db="EMBL/GenBank/DDBJ databases">
        <title>Complete genome sequence of Pseudomonas phytophila.</title>
        <authorList>
            <person name="Weir B.S."/>
            <person name="Templeton M.D."/>
            <person name="Arshed S."/>
            <person name="Andersen M.T."/>
            <person name="Jayaraman J."/>
        </authorList>
    </citation>
    <scope>NUCLEOTIDE SEQUENCE</scope>
    <source>
        <strain evidence="1">ICMP 23753</strain>
    </source>
</reference>
<name>A0ABY6FK84_9PSED</name>
<protein>
    <recommendedName>
        <fullName evidence="3">Phage protein</fullName>
    </recommendedName>
</protein>
<evidence type="ECO:0000313" key="2">
    <source>
        <dbReference type="Proteomes" id="UP001063228"/>
    </source>
</evidence>
<sequence>MNIKSDLSGLKKLQENMEALSGSHEISLSEILTDDFVSSHSKFADFDTLLAEVGVTTPEQFKELPDDEFDAFIAGHTDFDSWLDMQQQGAAAYARAKILKGL</sequence>
<gene>
    <name evidence="1" type="ORF">K3169_11045</name>
</gene>